<sequence length="151" mass="17168">MADLIAIFLLVIGCYALAAALVHVAYRLRRNKTSESKHYVLVAHDQHMKMEMVLRQFSSYSRRMGKDVQLTVVDSHSADETAQIVDRLRRENGNVTVFADEGLKDRKRSHSRLDDSAGLIWMLRNEGIVTKPDQAILVDLQNPSDLSKMPF</sequence>
<evidence type="ECO:0000313" key="2">
    <source>
        <dbReference type="Proteomes" id="UP001157114"/>
    </source>
</evidence>
<name>A0ABQ6GKL9_9BACL</name>
<gene>
    <name evidence="1" type="ORF">MU1_45220</name>
</gene>
<evidence type="ECO:0000313" key="1">
    <source>
        <dbReference type="EMBL" id="GLX70176.1"/>
    </source>
</evidence>
<accession>A0ABQ6GKL9</accession>
<keyword evidence="2" id="KW-1185">Reference proteome</keyword>
<proteinExistence type="predicted"/>
<organism evidence="1 2">
    <name type="scientific">Paenibacillus glycanilyticus</name>
    <dbReference type="NCBI Taxonomy" id="126569"/>
    <lineage>
        <taxon>Bacteria</taxon>
        <taxon>Bacillati</taxon>
        <taxon>Bacillota</taxon>
        <taxon>Bacilli</taxon>
        <taxon>Bacillales</taxon>
        <taxon>Paenibacillaceae</taxon>
        <taxon>Paenibacillus</taxon>
    </lineage>
</organism>
<dbReference type="RefSeq" id="WP_284240940.1">
    <property type="nucleotide sequence ID" value="NZ_BSSQ01000017.1"/>
</dbReference>
<protein>
    <recommendedName>
        <fullName evidence="3">Glycosyltransferase</fullName>
    </recommendedName>
</protein>
<dbReference type="Proteomes" id="UP001157114">
    <property type="component" value="Unassembled WGS sequence"/>
</dbReference>
<dbReference type="EMBL" id="BSSQ01000017">
    <property type="protein sequence ID" value="GLX70176.1"/>
    <property type="molecule type" value="Genomic_DNA"/>
</dbReference>
<evidence type="ECO:0008006" key="3">
    <source>
        <dbReference type="Google" id="ProtNLM"/>
    </source>
</evidence>
<reference evidence="1 2" key="1">
    <citation type="submission" date="2023-03" db="EMBL/GenBank/DDBJ databases">
        <title>Draft genome sequence of the bacteria which degrade cell wall of Tricholomamatutake.</title>
        <authorList>
            <person name="Konishi Y."/>
            <person name="Fukuta Y."/>
            <person name="Shirasaka N."/>
        </authorList>
    </citation>
    <scope>NUCLEOTIDE SEQUENCE [LARGE SCALE GENOMIC DNA]</scope>
    <source>
        <strain evidence="2">mu1</strain>
    </source>
</reference>
<comment type="caution">
    <text evidence="1">The sequence shown here is derived from an EMBL/GenBank/DDBJ whole genome shotgun (WGS) entry which is preliminary data.</text>
</comment>